<name>A0A3A1NC67_9FLAO</name>
<protein>
    <submittedName>
        <fullName evidence="2">TlpA family protein disulfide reductase</fullName>
    </submittedName>
</protein>
<evidence type="ECO:0000313" key="4">
    <source>
        <dbReference type="Proteomes" id="UP000266691"/>
    </source>
</evidence>
<sequence>MRKNWPLLLIVVLLITSCKKEVKKELALGDWRAEMEVSEGKSLPFNFTLSKDGDGNYVMKMYNAEEEVMVDEFKFDGDSINIRMPIFEGHISGTFTENDITGEFIEESKERRVPFRAIYGKHDRFAVQQDATVNISGIWETYFNVNTDGEYPAKGIFMQNGNKVKGTFRTKTGDYRYLEGVVSGDSLKLSAFDGSHVFLFLAQVTDSTLDGKFYSGRHSVQEFLGARNEAFDLPDSDNLTFLREGYDKLDFTFPDETGKMVSLSDSRFKDKAVLIQIMGTWCTNCLDETRFYVDFLKNNPNLDVQFIGLAFEYAKTEEKAFEGIKRLKEREEVTYPILLAQYGTSNKQKANEKLPMLNHILSYPTTIYIDKNGEVQKIHTGFNGPATGEKFEQFKQQFDETLEKLTGEKVVAI</sequence>
<comment type="caution">
    <text evidence="2">The sequence shown here is derived from an EMBL/GenBank/DDBJ whole genome shotgun (WGS) entry which is preliminary data.</text>
</comment>
<dbReference type="InterPro" id="IPR050553">
    <property type="entry name" value="Thioredoxin_ResA/DsbE_sf"/>
</dbReference>
<feature type="domain" description="Thioredoxin" evidence="1">
    <location>
        <begin position="242"/>
        <end position="400"/>
    </location>
</feature>
<proteinExistence type="predicted"/>
<dbReference type="Proteomes" id="UP000266691">
    <property type="component" value="Unassembled WGS sequence"/>
</dbReference>
<accession>A0A3A1NC67</accession>
<dbReference type="Proteomes" id="UP000321621">
    <property type="component" value="Unassembled WGS sequence"/>
</dbReference>
<dbReference type="RefSeq" id="WP_119648884.1">
    <property type="nucleotide sequence ID" value="NZ_QXFI01000036.1"/>
</dbReference>
<evidence type="ECO:0000259" key="1">
    <source>
        <dbReference type="PROSITE" id="PS51352"/>
    </source>
</evidence>
<dbReference type="GO" id="GO:0016491">
    <property type="term" value="F:oxidoreductase activity"/>
    <property type="evidence" value="ECO:0007669"/>
    <property type="project" value="InterPro"/>
</dbReference>
<dbReference type="PANTHER" id="PTHR42852:SF16">
    <property type="entry name" value="THIOL:DISULFIDE INTERCHANGE PROTEIN TLPA"/>
    <property type="match status" value="1"/>
</dbReference>
<dbReference type="AlphaFoldDB" id="A0A3A1NC67"/>
<dbReference type="PANTHER" id="PTHR42852">
    <property type="entry name" value="THIOL:DISULFIDE INTERCHANGE PROTEIN DSBE"/>
    <property type="match status" value="1"/>
</dbReference>
<dbReference type="SUPFAM" id="SSF52833">
    <property type="entry name" value="Thioredoxin-like"/>
    <property type="match status" value="1"/>
</dbReference>
<evidence type="ECO:0000313" key="5">
    <source>
        <dbReference type="Proteomes" id="UP000321621"/>
    </source>
</evidence>
<dbReference type="InterPro" id="IPR013740">
    <property type="entry name" value="Redoxin"/>
</dbReference>
<organism evidence="2 4">
    <name type="scientific">Flagellimonas pelagia</name>
    <dbReference type="NCBI Taxonomy" id="2306998"/>
    <lineage>
        <taxon>Bacteria</taxon>
        <taxon>Pseudomonadati</taxon>
        <taxon>Bacteroidota</taxon>
        <taxon>Flavobacteriia</taxon>
        <taxon>Flavobacteriales</taxon>
        <taxon>Flavobacteriaceae</taxon>
        <taxon>Flagellimonas</taxon>
    </lineage>
</organism>
<dbReference type="PROSITE" id="PS51352">
    <property type="entry name" value="THIOREDOXIN_2"/>
    <property type="match status" value="1"/>
</dbReference>
<reference evidence="3 5" key="2">
    <citation type="submission" date="2019-07" db="EMBL/GenBank/DDBJ databases">
        <title>Draft genome of two Muricauda strains isolated from deep sea.</title>
        <authorList>
            <person name="Sun C."/>
        </authorList>
    </citation>
    <scope>NUCLEOTIDE SEQUENCE [LARGE SCALE GENOMIC DNA]</scope>
    <source>
        <strain evidence="3 5">72</strain>
    </source>
</reference>
<evidence type="ECO:0000313" key="2">
    <source>
        <dbReference type="EMBL" id="RIV41988.1"/>
    </source>
</evidence>
<dbReference type="Gene3D" id="3.40.30.10">
    <property type="entry name" value="Glutaredoxin"/>
    <property type="match status" value="1"/>
</dbReference>
<keyword evidence="5" id="KW-1185">Reference proteome</keyword>
<dbReference type="EMBL" id="QXFI01000036">
    <property type="protein sequence ID" value="RIV41988.1"/>
    <property type="molecule type" value="Genomic_DNA"/>
</dbReference>
<reference evidence="2 4" key="1">
    <citation type="submission" date="2018-08" db="EMBL/GenBank/DDBJ databases">
        <title>Proposal of Muricauda 72 sp.nov. and Muricauda NH166 sp.nov., isolated from seawater.</title>
        <authorList>
            <person name="Cheng H."/>
            <person name="Wu Y.-H."/>
            <person name="Guo L.-L."/>
            <person name="Xu X.-W."/>
        </authorList>
    </citation>
    <scope>NUCLEOTIDE SEQUENCE [LARGE SCALE GENOMIC DNA]</scope>
    <source>
        <strain evidence="2 4">72</strain>
    </source>
</reference>
<gene>
    <name evidence="2" type="ORF">D2V05_17940</name>
    <name evidence="3" type="ORF">FQ017_17780</name>
</gene>
<dbReference type="CDD" id="cd02966">
    <property type="entry name" value="TlpA_like_family"/>
    <property type="match status" value="1"/>
</dbReference>
<evidence type="ECO:0000313" key="3">
    <source>
        <dbReference type="EMBL" id="TXJ90867.1"/>
    </source>
</evidence>
<dbReference type="OrthoDB" id="616241at2"/>
<dbReference type="PROSITE" id="PS51257">
    <property type="entry name" value="PROKAR_LIPOPROTEIN"/>
    <property type="match status" value="1"/>
</dbReference>
<dbReference type="EMBL" id="VNWK01000036">
    <property type="protein sequence ID" value="TXJ90867.1"/>
    <property type="molecule type" value="Genomic_DNA"/>
</dbReference>
<dbReference type="Pfam" id="PF08534">
    <property type="entry name" value="Redoxin"/>
    <property type="match status" value="1"/>
</dbReference>
<dbReference type="InterPro" id="IPR036249">
    <property type="entry name" value="Thioredoxin-like_sf"/>
</dbReference>
<dbReference type="InterPro" id="IPR013766">
    <property type="entry name" value="Thioredoxin_domain"/>
</dbReference>